<sequence length="664" mass="74051">MPTSLVIRLSLLSLLLTLSTISATAQETESTWLRWFSRDLRTLETQIQSTRDALTQLGVPVMAQTTAELGYQHQQLQTPPPTSPWIQIDLGTSQPIDWVVLVPALVDWQPGEQKTYGFPRRFRIDISDDPAFTTFTPLAVFTEEDFRSPGLAPAVFRARGLRGQFIRLTVTKLAEENGTHFFALSELMIVQGIKNIALNKTTTATASNSTTLPPRWNLKNLIDGRSPLGPPIERHLLPYDGLFADQTSPAEPAWIAIDLGKSQPIDEVRLHPVHARLGADVPGFAFPLRFRVELSDAPDFTNPTVLLDATNEDFPNPGNNPVTTPVNQLSGRHLRVLMIQDAPGRRNSFGLSEIEIFSNHQNLAPAATVTSSPDRSDRPEKRPPSLIVDGHTSYGHLLPLPQWLERWQSRRQLQDQLSDLQSQHTEIEDRARRRAWTLAASLALILPIAGITFAIFERRSRTRALLNLRNRLAQDLHDEIGSNIAGIAMISETAATQPDSPSAQKEDLQEINRIAQETTEAMREVLWLVGARAESGPDLITLLKRTANRLLTGLTVNWTQLPDQAPTTWPAESRRQVFLLFKEALTNIARHAQAKHVTLSLEFDEQNLILIITDDGRGFDPQQKSNGMGLTSMKQRAKTLHARMTITSDLNTPGTQIHLTAPIQ</sequence>
<dbReference type="PANTHER" id="PTHR24421">
    <property type="entry name" value="NITRATE/NITRITE SENSOR PROTEIN NARX-RELATED"/>
    <property type="match status" value="1"/>
</dbReference>
<feature type="region of interest" description="Disordered" evidence="4">
    <location>
        <begin position="365"/>
        <end position="388"/>
    </location>
</feature>
<keyword evidence="5" id="KW-0812">Transmembrane</keyword>
<dbReference type="Gene3D" id="2.60.120.260">
    <property type="entry name" value="Galactose-binding domain-like"/>
    <property type="match status" value="2"/>
</dbReference>
<reference evidence="8 9" key="1">
    <citation type="submission" date="2019-05" db="EMBL/GenBank/DDBJ databases">
        <title>Verrucobacter flavum gen. nov., sp. nov. a new member of the family Verrucomicrobiaceae.</title>
        <authorList>
            <person name="Szuroczki S."/>
            <person name="Abbaszade G."/>
            <person name="Szabo A."/>
            <person name="Felfoldi T."/>
            <person name="Schumann P."/>
            <person name="Boka K."/>
            <person name="Keki Z."/>
            <person name="Toumi M."/>
            <person name="Toth E."/>
        </authorList>
    </citation>
    <scope>NUCLEOTIDE SEQUENCE [LARGE SCALE GENOMIC DNA]</scope>
    <source>
        <strain evidence="8 9">MG-N-17</strain>
    </source>
</reference>
<dbReference type="Gene3D" id="1.20.5.1930">
    <property type="match status" value="1"/>
</dbReference>
<protein>
    <recommendedName>
        <fullName evidence="7">Histidine kinase/HSP90-like ATPase domain-containing protein</fullName>
    </recommendedName>
</protein>
<dbReference type="EMBL" id="VAUV01000020">
    <property type="protein sequence ID" value="TLD68730.1"/>
    <property type="molecule type" value="Genomic_DNA"/>
</dbReference>
<dbReference type="AlphaFoldDB" id="A0A5R8K8W7"/>
<evidence type="ECO:0000313" key="8">
    <source>
        <dbReference type="EMBL" id="TLD68730.1"/>
    </source>
</evidence>
<dbReference type="Pfam" id="PF02518">
    <property type="entry name" value="HATPase_c"/>
    <property type="match status" value="1"/>
</dbReference>
<dbReference type="InterPro" id="IPR036890">
    <property type="entry name" value="HATPase_C_sf"/>
</dbReference>
<dbReference type="SUPFAM" id="SSF49785">
    <property type="entry name" value="Galactose-binding domain-like"/>
    <property type="match status" value="2"/>
</dbReference>
<evidence type="ECO:0000256" key="6">
    <source>
        <dbReference type="SAM" id="SignalP"/>
    </source>
</evidence>
<dbReference type="InterPro" id="IPR011712">
    <property type="entry name" value="Sig_transdc_His_kin_sub3_dim/P"/>
</dbReference>
<evidence type="ECO:0000256" key="5">
    <source>
        <dbReference type="SAM" id="Phobius"/>
    </source>
</evidence>
<dbReference type="InterPro" id="IPR050482">
    <property type="entry name" value="Sensor_HK_TwoCompSys"/>
</dbReference>
<feature type="chain" id="PRO_5024355682" description="Histidine kinase/HSP90-like ATPase domain-containing protein" evidence="6">
    <location>
        <begin position="26"/>
        <end position="664"/>
    </location>
</feature>
<evidence type="ECO:0000256" key="4">
    <source>
        <dbReference type="SAM" id="MobiDB-lite"/>
    </source>
</evidence>
<dbReference type="Gene3D" id="3.30.565.10">
    <property type="entry name" value="Histidine kinase-like ATPase, C-terminal domain"/>
    <property type="match status" value="1"/>
</dbReference>
<dbReference type="PANTHER" id="PTHR24421:SF61">
    <property type="entry name" value="OXYGEN SENSOR HISTIDINE KINASE NREB"/>
    <property type="match status" value="1"/>
</dbReference>
<keyword evidence="9" id="KW-1185">Reference proteome</keyword>
<feature type="signal peptide" evidence="6">
    <location>
        <begin position="1"/>
        <end position="25"/>
    </location>
</feature>
<feature type="domain" description="Histidine kinase/HSP90-like ATPase" evidence="7">
    <location>
        <begin position="572"/>
        <end position="664"/>
    </location>
</feature>
<dbReference type="GO" id="GO:0000155">
    <property type="term" value="F:phosphorelay sensor kinase activity"/>
    <property type="evidence" value="ECO:0007669"/>
    <property type="project" value="InterPro"/>
</dbReference>
<dbReference type="RefSeq" id="WP_138088341.1">
    <property type="nucleotide sequence ID" value="NZ_VAUV01000020.1"/>
</dbReference>
<evidence type="ECO:0000256" key="1">
    <source>
        <dbReference type="ARBA" id="ARBA00022679"/>
    </source>
</evidence>
<evidence type="ECO:0000256" key="3">
    <source>
        <dbReference type="ARBA" id="ARBA00023012"/>
    </source>
</evidence>
<dbReference type="SMART" id="SM00387">
    <property type="entry name" value="HATPase_c"/>
    <property type="match status" value="1"/>
</dbReference>
<dbReference type="OrthoDB" id="176371at2"/>
<comment type="caution">
    <text evidence="8">The sequence shown here is derived from an EMBL/GenBank/DDBJ whole genome shotgun (WGS) entry which is preliminary data.</text>
</comment>
<dbReference type="GO" id="GO:0046983">
    <property type="term" value="F:protein dimerization activity"/>
    <property type="evidence" value="ECO:0007669"/>
    <property type="project" value="InterPro"/>
</dbReference>
<keyword evidence="1" id="KW-0808">Transferase</keyword>
<dbReference type="InterPro" id="IPR003594">
    <property type="entry name" value="HATPase_dom"/>
</dbReference>
<proteinExistence type="predicted"/>
<gene>
    <name evidence="8" type="ORF">FEM03_21355</name>
</gene>
<feature type="compositionally biased region" description="Basic and acidic residues" evidence="4">
    <location>
        <begin position="374"/>
        <end position="383"/>
    </location>
</feature>
<accession>A0A5R8K8W7</accession>
<keyword evidence="3" id="KW-0902">Two-component regulatory system</keyword>
<feature type="transmembrane region" description="Helical" evidence="5">
    <location>
        <begin position="435"/>
        <end position="456"/>
    </location>
</feature>
<organism evidence="8 9">
    <name type="scientific">Phragmitibacter flavus</name>
    <dbReference type="NCBI Taxonomy" id="2576071"/>
    <lineage>
        <taxon>Bacteria</taxon>
        <taxon>Pseudomonadati</taxon>
        <taxon>Verrucomicrobiota</taxon>
        <taxon>Verrucomicrobiia</taxon>
        <taxon>Verrucomicrobiales</taxon>
        <taxon>Verrucomicrobiaceae</taxon>
        <taxon>Phragmitibacter</taxon>
    </lineage>
</organism>
<keyword evidence="5" id="KW-0472">Membrane</keyword>
<dbReference type="GO" id="GO:0016020">
    <property type="term" value="C:membrane"/>
    <property type="evidence" value="ECO:0007669"/>
    <property type="project" value="InterPro"/>
</dbReference>
<evidence type="ECO:0000259" key="7">
    <source>
        <dbReference type="SMART" id="SM00387"/>
    </source>
</evidence>
<keyword evidence="6" id="KW-0732">Signal</keyword>
<name>A0A5R8K8W7_9BACT</name>
<dbReference type="Pfam" id="PF07730">
    <property type="entry name" value="HisKA_3"/>
    <property type="match status" value="1"/>
</dbReference>
<dbReference type="SUPFAM" id="SSF55874">
    <property type="entry name" value="ATPase domain of HSP90 chaperone/DNA topoisomerase II/histidine kinase"/>
    <property type="match status" value="1"/>
</dbReference>
<keyword evidence="5" id="KW-1133">Transmembrane helix</keyword>
<keyword evidence="2" id="KW-0418">Kinase</keyword>
<evidence type="ECO:0000313" key="9">
    <source>
        <dbReference type="Proteomes" id="UP000306196"/>
    </source>
</evidence>
<evidence type="ECO:0000256" key="2">
    <source>
        <dbReference type="ARBA" id="ARBA00022777"/>
    </source>
</evidence>
<dbReference type="CDD" id="cd16917">
    <property type="entry name" value="HATPase_UhpB-NarQ-NarX-like"/>
    <property type="match status" value="1"/>
</dbReference>
<dbReference type="Proteomes" id="UP000306196">
    <property type="component" value="Unassembled WGS sequence"/>
</dbReference>
<dbReference type="InterPro" id="IPR008979">
    <property type="entry name" value="Galactose-bd-like_sf"/>
</dbReference>